<organism evidence="1 2">
    <name type="scientific">Capnocytophaga felis</name>
    <dbReference type="NCBI Taxonomy" id="2267611"/>
    <lineage>
        <taxon>Bacteria</taxon>
        <taxon>Pseudomonadati</taxon>
        <taxon>Bacteroidota</taxon>
        <taxon>Flavobacteriia</taxon>
        <taxon>Flavobacteriales</taxon>
        <taxon>Flavobacteriaceae</taxon>
        <taxon>Capnocytophaga</taxon>
    </lineage>
</organism>
<reference evidence="2" key="1">
    <citation type="journal article" date="2020" name="Int. J. Syst. Evol. Microbiol.">
        <title>Capnocytophaga felis sp. nov. isolated from the feline oral cavity.</title>
        <authorList>
            <person name="Suzuki M."/>
            <person name="Umeda K."/>
            <person name="Kimura M."/>
            <person name="Imaoka K."/>
            <person name="Morikawa S."/>
            <person name="Maeda K."/>
        </authorList>
    </citation>
    <scope>NUCLEOTIDE SEQUENCE [LARGE SCALE GENOMIC DNA]</scope>
    <source>
        <strain evidence="2">KC07070</strain>
    </source>
</reference>
<proteinExistence type="predicted"/>
<evidence type="ECO:0000313" key="2">
    <source>
        <dbReference type="Proteomes" id="UP000398217"/>
    </source>
</evidence>
<sequence length="65" mass="7676">MEIKEKVLEIMNKTIAHLKAIRKLQDESERMQQELGEELEQLLYKDKEVQELSVEMGELINEVGF</sequence>
<accession>A0A5M4BA45</accession>
<dbReference type="Proteomes" id="UP000398217">
    <property type="component" value="Unassembled WGS sequence"/>
</dbReference>
<gene>
    <name evidence="1" type="ORF">RCZ01_17800</name>
</gene>
<evidence type="ECO:0000313" key="1">
    <source>
        <dbReference type="EMBL" id="GET46478.1"/>
    </source>
</evidence>
<dbReference type="EMBL" id="BLBC01000011">
    <property type="protein sequence ID" value="GET46478.1"/>
    <property type="molecule type" value="Genomic_DNA"/>
</dbReference>
<comment type="caution">
    <text evidence="1">The sequence shown here is derived from an EMBL/GenBank/DDBJ whole genome shotgun (WGS) entry which is preliminary data.</text>
</comment>
<dbReference type="AlphaFoldDB" id="A0A5M4BA45"/>
<keyword evidence="2" id="KW-1185">Reference proteome</keyword>
<dbReference type="RefSeq" id="WP_155285107.1">
    <property type="nucleotide sequence ID" value="NZ_BLBC01000011.1"/>
</dbReference>
<name>A0A5M4BA45_9FLAO</name>
<protein>
    <submittedName>
        <fullName evidence="1">Uncharacterized protein</fullName>
    </submittedName>
</protein>